<proteinExistence type="predicted"/>
<protein>
    <submittedName>
        <fullName evidence="1">Uncharacterized protein</fullName>
    </submittedName>
</protein>
<organism evidence="1 2">
    <name type="scientific">Martelella alba</name>
    <dbReference type="NCBI Taxonomy" id="2590451"/>
    <lineage>
        <taxon>Bacteria</taxon>
        <taxon>Pseudomonadati</taxon>
        <taxon>Pseudomonadota</taxon>
        <taxon>Alphaproteobacteria</taxon>
        <taxon>Hyphomicrobiales</taxon>
        <taxon>Aurantimonadaceae</taxon>
        <taxon>Martelella</taxon>
    </lineage>
</organism>
<gene>
    <name evidence="1" type="ORF">FJU08_15845</name>
</gene>
<evidence type="ECO:0000313" key="1">
    <source>
        <dbReference type="EMBL" id="TPW28803.1"/>
    </source>
</evidence>
<comment type="caution">
    <text evidence="1">The sequence shown here is derived from an EMBL/GenBank/DDBJ whole genome shotgun (WGS) entry which is preliminary data.</text>
</comment>
<sequence>MSAARSARPVKAITLAGLANRLRHLDCALDLAARLERPVELIWPMDRDLHCPFERLFDVPDAVVRIIEQSHGNYPLHDKILRKISFPGRHYLTSEHFGELTQEKRAMGLDHAIMAERMPASDLIIFRSGQRSYLPEVPYAWLRPSAMIDGLTQAVTAGYSSKMLGVHVRRTDHVHAIRHSPMETFLSEVDRKMATEGFTGLFLATDDDDAEQAICAQYPDTLIYRKRSRDRNQPVAIEDALVDFICLSRTDEILGSAGSSFSQEAALLGAVVLNIAC</sequence>
<dbReference type="AlphaFoldDB" id="A0A506U365"/>
<accession>A0A506U365</accession>
<keyword evidence="2" id="KW-1185">Reference proteome</keyword>
<dbReference type="EMBL" id="VHLG01000011">
    <property type="protein sequence ID" value="TPW28803.1"/>
    <property type="molecule type" value="Genomic_DNA"/>
</dbReference>
<dbReference type="RefSeq" id="WP_141150002.1">
    <property type="nucleotide sequence ID" value="NZ_VHLG01000011.1"/>
</dbReference>
<evidence type="ECO:0000313" key="2">
    <source>
        <dbReference type="Proteomes" id="UP000318801"/>
    </source>
</evidence>
<name>A0A506U365_9HYPH</name>
<dbReference type="Gene3D" id="3.40.50.11350">
    <property type="match status" value="1"/>
</dbReference>
<dbReference type="OrthoDB" id="7405520at2"/>
<dbReference type="Proteomes" id="UP000318801">
    <property type="component" value="Unassembled WGS sequence"/>
</dbReference>
<reference evidence="1 2" key="1">
    <citation type="submission" date="2019-06" db="EMBL/GenBank/DDBJ databases">
        <authorList>
            <person name="Li M."/>
        </authorList>
    </citation>
    <scope>NUCLEOTIDE SEQUENCE [LARGE SCALE GENOMIC DNA]</scope>
    <source>
        <strain evidence="1 2">BGMRC2036</strain>
    </source>
</reference>